<protein>
    <submittedName>
        <fullName evidence="2">Carbohydrate kinase PfkB domain-containing protein</fullName>
    </submittedName>
</protein>
<reference evidence="2" key="1">
    <citation type="submission" date="2022-11" db="UniProtKB">
        <authorList>
            <consortium name="WormBaseParasite"/>
        </authorList>
    </citation>
    <scope>IDENTIFICATION</scope>
</reference>
<accession>A0A915C5Q2</accession>
<proteinExistence type="predicted"/>
<dbReference type="AlphaFoldDB" id="A0A915C5Q2"/>
<evidence type="ECO:0000313" key="2">
    <source>
        <dbReference type="WBParaSite" id="PgR090_g005_t01"/>
    </source>
</evidence>
<organism evidence="1 2">
    <name type="scientific">Parascaris univalens</name>
    <name type="common">Nematode worm</name>
    <dbReference type="NCBI Taxonomy" id="6257"/>
    <lineage>
        <taxon>Eukaryota</taxon>
        <taxon>Metazoa</taxon>
        <taxon>Ecdysozoa</taxon>
        <taxon>Nematoda</taxon>
        <taxon>Chromadorea</taxon>
        <taxon>Rhabditida</taxon>
        <taxon>Spirurina</taxon>
        <taxon>Ascaridomorpha</taxon>
        <taxon>Ascaridoidea</taxon>
        <taxon>Ascarididae</taxon>
        <taxon>Parascaris</taxon>
    </lineage>
</organism>
<name>A0A915C5Q2_PARUN</name>
<keyword evidence="1" id="KW-1185">Reference proteome</keyword>
<dbReference type="Proteomes" id="UP000887569">
    <property type="component" value="Unplaced"/>
</dbReference>
<dbReference type="WBParaSite" id="PgR090_g005_t01">
    <property type="protein sequence ID" value="PgR090_g005_t01"/>
    <property type="gene ID" value="PgR090_g005"/>
</dbReference>
<sequence length="57" mass="6746">MAFYFTNGFIRNSDERLKEKLQNQMITDDSDHIIHRSCQNLSNGLCSHFNHIFITSR</sequence>
<evidence type="ECO:0000313" key="1">
    <source>
        <dbReference type="Proteomes" id="UP000887569"/>
    </source>
</evidence>